<sequence length="159" mass="18120">METNRVLPGRHTARIEGDFVVFVIGIRINKWRKVRRWVRPFFAMPAMLKELRAHPEAGLLDARIMLGGRTFTLIQYWRSFDQLEKFAKNPDDLHLPAWRNFNRSVGSSGDVGVFHETYRVGPGDHESIYVNMPVVGLAAAGASIAVDTRTDTARRRLDT</sequence>
<dbReference type="RefSeq" id="WP_089242610.1">
    <property type="nucleotide sequence ID" value="NZ_FZOW01000001.1"/>
</dbReference>
<gene>
    <name evidence="1" type="ORF">SAMN05421642_10170</name>
</gene>
<dbReference type="AlphaFoldDB" id="A0A239CK82"/>
<proteinExistence type="predicted"/>
<evidence type="ECO:0000313" key="1">
    <source>
        <dbReference type="EMBL" id="SNS20656.1"/>
    </source>
</evidence>
<dbReference type="Pfam" id="PF13826">
    <property type="entry name" value="Monooxy_af470-like"/>
    <property type="match status" value="1"/>
</dbReference>
<reference evidence="2" key="1">
    <citation type="submission" date="2017-06" db="EMBL/GenBank/DDBJ databases">
        <authorList>
            <person name="Varghese N."/>
            <person name="Submissions S."/>
        </authorList>
    </citation>
    <scope>NUCLEOTIDE SEQUENCE [LARGE SCALE GENOMIC DNA]</scope>
    <source>
        <strain evidence="2">JCM 23211</strain>
    </source>
</reference>
<name>A0A239CK82_9NOCA</name>
<dbReference type="EMBL" id="FZOW01000001">
    <property type="protein sequence ID" value="SNS20656.1"/>
    <property type="molecule type" value="Genomic_DNA"/>
</dbReference>
<dbReference type="InterPro" id="IPR025444">
    <property type="entry name" value="Monooxy_af470"/>
</dbReference>
<dbReference type="OrthoDB" id="7566033at2"/>
<organism evidence="1 2">
    <name type="scientific">Rhodococcoides kyotonense</name>
    <dbReference type="NCBI Taxonomy" id="398843"/>
    <lineage>
        <taxon>Bacteria</taxon>
        <taxon>Bacillati</taxon>
        <taxon>Actinomycetota</taxon>
        <taxon>Actinomycetes</taxon>
        <taxon>Mycobacteriales</taxon>
        <taxon>Nocardiaceae</taxon>
        <taxon>Rhodococcoides</taxon>
    </lineage>
</organism>
<evidence type="ECO:0000313" key="2">
    <source>
        <dbReference type="Proteomes" id="UP000198327"/>
    </source>
</evidence>
<accession>A0A239CK82</accession>
<protein>
    <submittedName>
        <fullName evidence="1">Uncharacterized protein</fullName>
    </submittedName>
</protein>
<keyword evidence="2" id="KW-1185">Reference proteome</keyword>
<dbReference type="Proteomes" id="UP000198327">
    <property type="component" value="Unassembled WGS sequence"/>
</dbReference>